<dbReference type="EMBL" id="VBRC01000004">
    <property type="protein sequence ID" value="TLK28853.1"/>
    <property type="molecule type" value="Genomic_DNA"/>
</dbReference>
<reference evidence="2 3" key="1">
    <citation type="submission" date="2019-04" db="EMBL/GenBank/DDBJ databases">
        <title>Deinococcus metalilatus MA1002 mutant No.5.</title>
        <authorList>
            <person name="Park W."/>
            <person name="Park C."/>
        </authorList>
    </citation>
    <scope>NUCLEOTIDE SEQUENCE [LARGE SCALE GENOMIC DNA]</scope>
    <source>
        <strain evidence="2 3">MA1002-m5</strain>
    </source>
</reference>
<evidence type="ECO:0000313" key="4">
    <source>
        <dbReference type="Proteomes" id="UP000536909"/>
    </source>
</evidence>
<dbReference type="AlphaFoldDB" id="A0AAJ5K5K7"/>
<name>A0AAJ5K5K7_9DEIO</name>
<sequence length="96" mass="10375">MREFNSIVAHFGNAAIPGRIEALEGGRGFMRVALDPDVDALPVQEGSECILEMHDGARFRFAVVERLDGHTHAFRMKLLGRASPTLGDPAASSLAE</sequence>
<reference evidence="1 4" key="2">
    <citation type="submission" date="2020-08" db="EMBL/GenBank/DDBJ databases">
        <title>Genomic Encyclopedia of Type Strains, Phase IV (KMG-IV): sequencing the most valuable type-strain genomes for metagenomic binning, comparative biology and taxonomic classification.</title>
        <authorList>
            <person name="Goeker M."/>
        </authorList>
    </citation>
    <scope>NUCLEOTIDE SEQUENCE [LARGE SCALE GENOMIC DNA]</scope>
    <source>
        <strain evidence="1 4">DSM 105434</strain>
    </source>
</reference>
<evidence type="ECO:0000313" key="1">
    <source>
        <dbReference type="EMBL" id="MBB5294981.1"/>
    </source>
</evidence>
<organism evidence="2 3">
    <name type="scientific">Deinococcus metallilatus</name>
    <dbReference type="NCBI Taxonomy" id="1211322"/>
    <lineage>
        <taxon>Bacteria</taxon>
        <taxon>Thermotogati</taxon>
        <taxon>Deinococcota</taxon>
        <taxon>Deinococci</taxon>
        <taxon>Deinococcales</taxon>
        <taxon>Deinococcaceae</taxon>
        <taxon>Deinococcus</taxon>
    </lineage>
</organism>
<dbReference type="Proteomes" id="UP000308000">
    <property type="component" value="Unassembled WGS sequence"/>
</dbReference>
<evidence type="ECO:0000313" key="2">
    <source>
        <dbReference type="EMBL" id="TLK28853.1"/>
    </source>
</evidence>
<dbReference type="Proteomes" id="UP000536909">
    <property type="component" value="Unassembled WGS sequence"/>
</dbReference>
<protein>
    <submittedName>
        <fullName evidence="2">Uncharacterized protein</fullName>
    </submittedName>
</protein>
<keyword evidence="4" id="KW-1185">Reference proteome</keyword>
<dbReference type="EMBL" id="JACHFV010000005">
    <property type="protein sequence ID" value="MBB5294981.1"/>
    <property type="molecule type" value="Genomic_DNA"/>
</dbReference>
<dbReference type="RefSeq" id="WP_129119655.1">
    <property type="nucleotide sequence ID" value="NZ_BSUI01000017.1"/>
</dbReference>
<comment type="caution">
    <text evidence="2">The sequence shown here is derived from an EMBL/GenBank/DDBJ whole genome shotgun (WGS) entry which is preliminary data.</text>
</comment>
<accession>A0AAJ5K5K7</accession>
<evidence type="ECO:0000313" key="3">
    <source>
        <dbReference type="Proteomes" id="UP000308000"/>
    </source>
</evidence>
<gene>
    <name evidence="2" type="ORF">FCS05_06650</name>
    <name evidence="1" type="ORF">HNQ10_001802</name>
</gene>
<proteinExistence type="predicted"/>